<name>A0A378JP11_9GAMM</name>
<organism evidence="1 2">
    <name type="scientific">Legionella busanensis</name>
    <dbReference type="NCBI Taxonomy" id="190655"/>
    <lineage>
        <taxon>Bacteria</taxon>
        <taxon>Pseudomonadati</taxon>
        <taxon>Pseudomonadota</taxon>
        <taxon>Gammaproteobacteria</taxon>
        <taxon>Legionellales</taxon>
        <taxon>Legionellaceae</taxon>
        <taxon>Legionella</taxon>
    </lineage>
</organism>
<sequence length="54" mass="6195">MSNFEKQAKDTMQRGLNELEKSGCDWLDYVQKHPLQTMLFGLIGYFAVKGAIKD</sequence>
<proteinExistence type="predicted"/>
<gene>
    <name evidence="1" type="ORF">NCTC13316_02531</name>
</gene>
<protein>
    <submittedName>
        <fullName evidence="1">Uncharacterized protein</fullName>
    </submittedName>
</protein>
<accession>A0A378JP11</accession>
<reference evidence="1 2" key="1">
    <citation type="submission" date="2018-06" db="EMBL/GenBank/DDBJ databases">
        <authorList>
            <consortium name="Pathogen Informatics"/>
            <person name="Doyle S."/>
        </authorList>
    </citation>
    <scope>NUCLEOTIDE SEQUENCE [LARGE SCALE GENOMIC DNA]</scope>
    <source>
        <strain evidence="1 2">NCTC13316</strain>
    </source>
</reference>
<dbReference type="AlphaFoldDB" id="A0A378JP11"/>
<dbReference type="RefSeq" id="WP_160116214.1">
    <property type="nucleotide sequence ID" value="NZ_CAAAHP010000006.1"/>
</dbReference>
<dbReference type="EMBL" id="UGOD01000001">
    <property type="protein sequence ID" value="STX52418.1"/>
    <property type="molecule type" value="Genomic_DNA"/>
</dbReference>
<keyword evidence="2" id="KW-1185">Reference proteome</keyword>
<dbReference type="Proteomes" id="UP000254794">
    <property type="component" value="Unassembled WGS sequence"/>
</dbReference>
<dbReference type="OrthoDB" id="9941156at2"/>
<evidence type="ECO:0000313" key="2">
    <source>
        <dbReference type="Proteomes" id="UP000254794"/>
    </source>
</evidence>
<evidence type="ECO:0000313" key="1">
    <source>
        <dbReference type="EMBL" id="STX52418.1"/>
    </source>
</evidence>